<keyword evidence="1" id="KW-0560">Oxidoreductase</keyword>
<dbReference type="GO" id="GO:0009236">
    <property type="term" value="P:cobalamin biosynthetic process"/>
    <property type="evidence" value="ECO:0007669"/>
    <property type="project" value="UniProtKB-UniPathway"/>
</dbReference>
<evidence type="ECO:0000313" key="1">
    <source>
        <dbReference type="EMBL" id="EJW95109.1"/>
    </source>
</evidence>
<dbReference type="GO" id="GO:0016994">
    <property type="term" value="F:precorrin-6A reductase activity"/>
    <property type="evidence" value="ECO:0007669"/>
    <property type="project" value="InterPro"/>
</dbReference>
<dbReference type="InterPro" id="IPR003723">
    <property type="entry name" value="Precorrin-6x_reduct"/>
</dbReference>
<comment type="caution">
    <text evidence="1">The sequence shown here is derived from an EMBL/GenBank/DDBJ whole genome shotgun (WGS) entry which is preliminary data.</text>
</comment>
<proteinExistence type="predicted"/>
<dbReference type="PROSITE" id="PS51014">
    <property type="entry name" value="COBK_CBIJ"/>
    <property type="match status" value="1"/>
</dbReference>
<organism evidence="1">
    <name type="scientific">gut metagenome</name>
    <dbReference type="NCBI Taxonomy" id="749906"/>
    <lineage>
        <taxon>unclassified sequences</taxon>
        <taxon>metagenomes</taxon>
        <taxon>organismal metagenomes</taxon>
    </lineage>
</organism>
<name>J9G6K1_9ZZZZ</name>
<feature type="non-terminal residue" evidence="1">
    <location>
        <position position="60"/>
    </location>
</feature>
<dbReference type="EMBL" id="AMCI01005998">
    <property type="protein sequence ID" value="EJW95109.1"/>
    <property type="molecule type" value="Genomic_DNA"/>
</dbReference>
<dbReference type="AlphaFoldDB" id="J9G6K1"/>
<accession>J9G6K1</accession>
<sequence length="60" mass="6598">MSSVIVFAGTTEGRELAAFFAENQIPVVICVATEYGEAVLENVSQLEIHRGRLDAEEMKQ</sequence>
<gene>
    <name evidence="1" type="ORF">EVA_16785</name>
</gene>
<reference evidence="1" key="1">
    <citation type="journal article" date="2012" name="PLoS ONE">
        <title>Gene sets for utilization of primary and secondary nutrition supplies in the distal gut of endangered iberian lynx.</title>
        <authorList>
            <person name="Alcaide M."/>
            <person name="Messina E."/>
            <person name="Richter M."/>
            <person name="Bargiela R."/>
            <person name="Peplies J."/>
            <person name="Huws S.A."/>
            <person name="Newbold C.J."/>
            <person name="Golyshin P.N."/>
            <person name="Simon M.A."/>
            <person name="Lopez G."/>
            <person name="Yakimov M.M."/>
            <person name="Ferrer M."/>
        </authorList>
    </citation>
    <scope>NUCLEOTIDE SEQUENCE</scope>
</reference>
<dbReference type="EC" id="1.3.1.-" evidence="1"/>
<protein>
    <submittedName>
        <fullName evidence="1">Cobalamin (Vitamin B12) biosynthesis CobK/CbiJ, precorrin-6x reductase</fullName>
        <ecNumber evidence="1">1.3.1.-</ecNumber>
    </submittedName>
</protein>
<dbReference type="UniPathway" id="UPA00148"/>
<dbReference type="Pfam" id="PF02571">
    <property type="entry name" value="CbiJ"/>
    <property type="match status" value="1"/>
</dbReference>